<dbReference type="GO" id="GO:0005886">
    <property type="term" value="C:plasma membrane"/>
    <property type="evidence" value="ECO:0007669"/>
    <property type="project" value="UniProtKB-SubCell"/>
</dbReference>
<organism evidence="12 13">
    <name type="scientific">Azospirillum oryzae</name>
    <dbReference type="NCBI Taxonomy" id="286727"/>
    <lineage>
        <taxon>Bacteria</taxon>
        <taxon>Pseudomonadati</taxon>
        <taxon>Pseudomonadota</taxon>
        <taxon>Alphaproteobacteria</taxon>
        <taxon>Rhodospirillales</taxon>
        <taxon>Azospirillaceae</taxon>
        <taxon>Azospirillum</taxon>
    </lineage>
</organism>
<evidence type="ECO:0000256" key="1">
    <source>
        <dbReference type="ARBA" id="ARBA00004429"/>
    </source>
</evidence>
<feature type="transmembrane region" description="Helical" evidence="9">
    <location>
        <begin position="123"/>
        <end position="144"/>
    </location>
</feature>
<evidence type="ECO:0000256" key="3">
    <source>
        <dbReference type="ARBA" id="ARBA00022475"/>
    </source>
</evidence>
<protein>
    <recommendedName>
        <fullName evidence="9">TRAP transporter small permease protein</fullName>
    </recommendedName>
</protein>
<geneLocation type="plasmid" evidence="12 13">
    <name>unnamed4</name>
</geneLocation>
<comment type="subcellular location">
    <subcellularLocation>
        <location evidence="1 9">Cell inner membrane</location>
        <topology evidence="1 9">Multi-pass membrane protein</topology>
    </subcellularLocation>
</comment>
<keyword evidence="2 9" id="KW-0813">Transport</keyword>
<evidence type="ECO:0000256" key="7">
    <source>
        <dbReference type="ARBA" id="ARBA00023136"/>
    </source>
</evidence>
<keyword evidence="3" id="KW-1003">Cell membrane</keyword>
<evidence type="ECO:0000256" key="10">
    <source>
        <dbReference type="SAM" id="MobiDB-lite"/>
    </source>
</evidence>
<dbReference type="InterPro" id="IPR007387">
    <property type="entry name" value="TRAP_DctQ"/>
</dbReference>
<dbReference type="PANTHER" id="PTHR35011">
    <property type="entry name" value="2,3-DIKETO-L-GULONATE TRAP TRANSPORTER SMALL PERMEASE PROTEIN YIAM"/>
    <property type="match status" value="1"/>
</dbReference>
<dbReference type="OrthoDB" id="4964541at2"/>
<keyword evidence="4 9" id="KW-0997">Cell inner membrane</keyword>
<keyword evidence="7 9" id="KW-0472">Membrane</keyword>
<evidence type="ECO:0000259" key="11">
    <source>
        <dbReference type="Pfam" id="PF04290"/>
    </source>
</evidence>
<evidence type="ECO:0000256" key="9">
    <source>
        <dbReference type="RuleBase" id="RU369079"/>
    </source>
</evidence>
<evidence type="ECO:0000313" key="13">
    <source>
        <dbReference type="Proteomes" id="UP000509702"/>
    </source>
</evidence>
<comment type="similarity">
    <text evidence="8 9">Belongs to the TRAP transporter small permease family.</text>
</comment>
<dbReference type="Pfam" id="PF04290">
    <property type="entry name" value="DctQ"/>
    <property type="match status" value="1"/>
</dbReference>
<feature type="transmembrane region" description="Helical" evidence="9">
    <location>
        <begin position="85"/>
        <end position="103"/>
    </location>
</feature>
<dbReference type="EMBL" id="CP054618">
    <property type="protein sequence ID" value="QKS50479.1"/>
    <property type="molecule type" value="Genomic_DNA"/>
</dbReference>
<dbReference type="AlphaFoldDB" id="A0A6N1AGT6"/>
<comment type="function">
    <text evidence="9">Part of the tripartite ATP-independent periplasmic (TRAP) transport system.</text>
</comment>
<feature type="domain" description="Tripartite ATP-independent periplasmic transporters DctQ component" evidence="11">
    <location>
        <begin position="23"/>
        <end position="151"/>
    </location>
</feature>
<comment type="subunit">
    <text evidence="9">The complex comprises the extracytoplasmic solute receptor protein and the two transmembrane proteins.</text>
</comment>
<evidence type="ECO:0000256" key="2">
    <source>
        <dbReference type="ARBA" id="ARBA00022448"/>
    </source>
</evidence>
<accession>A0A6N1AGT6</accession>
<proteinExistence type="inferred from homology"/>
<dbReference type="InterPro" id="IPR055348">
    <property type="entry name" value="DctQ"/>
</dbReference>
<dbReference type="RefSeq" id="WP_149199940.1">
    <property type="nucleotide sequence ID" value="NZ_BSOV01000009.1"/>
</dbReference>
<reference evidence="12 13" key="1">
    <citation type="submission" date="2020-06" db="EMBL/GenBank/DDBJ databases">
        <title>Complete genome of Azosprillum oryzae KACC14407.</title>
        <authorList>
            <person name="Kim M."/>
            <person name="Park Y.-J."/>
            <person name="Shin J.-H."/>
        </authorList>
    </citation>
    <scope>NUCLEOTIDE SEQUENCE [LARGE SCALE GENOMIC DNA]</scope>
    <source>
        <strain evidence="12 13">KACC 14407</strain>
        <plasmid evidence="12 13">unnamed4</plasmid>
    </source>
</reference>
<dbReference type="GO" id="GO:0022857">
    <property type="term" value="F:transmembrane transporter activity"/>
    <property type="evidence" value="ECO:0007669"/>
    <property type="project" value="UniProtKB-UniRule"/>
</dbReference>
<feature type="transmembrane region" description="Helical" evidence="9">
    <location>
        <begin position="47"/>
        <end position="64"/>
    </location>
</feature>
<gene>
    <name evidence="12" type="ORF">HUE56_08020</name>
</gene>
<evidence type="ECO:0000256" key="4">
    <source>
        <dbReference type="ARBA" id="ARBA00022519"/>
    </source>
</evidence>
<feature type="region of interest" description="Disordered" evidence="10">
    <location>
        <begin position="173"/>
        <end position="208"/>
    </location>
</feature>
<keyword evidence="5 9" id="KW-0812">Transmembrane</keyword>
<evidence type="ECO:0000313" key="12">
    <source>
        <dbReference type="EMBL" id="QKS50479.1"/>
    </source>
</evidence>
<keyword evidence="6 9" id="KW-1133">Transmembrane helix</keyword>
<dbReference type="PANTHER" id="PTHR35011:SF2">
    <property type="entry name" value="2,3-DIKETO-L-GULONATE TRAP TRANSPORTER SMALL PERMEASE PROTEIN YIAM"/>
    <property type="match status" value="1"/>
</dbReference>
<sequence>MRRLVEAYFTLIKILMALCMAGMVVLVFGNVVLRYAFNSGITVSEEMSRLFFVWMCFLGAILGLRERAHLGVDALVARLPRTGKLACAVASCGLMLWVTWLVLQGSWTQTLINWDAQAPATGLSMGLLYGVGVVFGLSTGIILLHEMYLLLTGKLSDADLVMVAESEDLPEATAHGAHTGGHRTHQSTNREGARDEALPLPPRTASSR</sequence>
<name>A0A6N1AGT6_9PROT</name>
<evidence type="ECO:0000256" key="6">
    <source>
        <dbReference type="ARBA" id="ARBA00022989"/>
    </source>
</evidence>
<dbReference type="Proteomes" id="UP000509702">
    <property type="component" value="Plasmid unnamed4"/>
</dbReference>
<keyword evidence="13" id="KW-1185">Reference proteome</keyword>
<dbReference type="KEGG" id="aoz:HUE56_08020"/>
<feature type="transmembrane region" description="Helical" evidence="9">
    <location>
        <begin position="12"/>
        <end position="35"/>
    </location>
</feature>
<evidence type="ECO:0000256" key="8">
    <source>
        <dbReference type="ARBA" id="ARBA00038436"/>
    </source>
</evidence>
<evidence type="ECO:0000256" key="5">
    <source>
        <dbReference type="ARBA" id="ARBA00022692"/>
    </source>
</evidence>
<dbReference type="GO" id="GO:0015740">
    <property type="term" value="P:C4-dicarboxylate transport"/>
    <property type="evidence" value="ECO:0007669"/>
    <property type="project" value="TreeGrafter"/>
</dbReference>
<keyword evidence="12" id="KW-0614">Plasmid</keyword>